<dbReference type="RefSeq" id="WP_152764646.1">
    <property type="nucleotide sequence ID" value="NZ_WHLY01000002.1"/>
</dbReference>
<name>A0A7C9BFQ0_9BACT</name>
<organism evidence="1 2">
    <name type="scientific">Salmonirosea aquatica</name>
    <dbReference type="NCBI Taxonomy" id="2654236"/>
    <lineage>
        <taxon>Bacteria</taxon>
        <taxon>Pseudomonadati</taxon>
        <taxon>Bacteroidota</taxon>
        <taxon>Cytophagia</taxon>
        <taxon>Cytophagales</taxon>
        <taxon>Spirosomataceae</taxon>
        <taxon>Salmonirosea</taxon>
    </lineage>
</organism>
<accession>A0A7C9BFQ0</accession>
<keyword evidence="2" id="KW-1185">Reference proteome</keyword>
<dbReference type="AlphaFoldDB" id="A0A7C9BFQ0"/>
<protein>
    <submittedName>
        <fullName evidence="1">Uncharacterized protein</fullName>
    </submittedName>
</protein>
<evidence type="ECO:0000313" key="1">
    <source>
        <dbReference type="EMBL" id="MPR36596.1"/>
    </source>
</evidence>
<proteinExistence type="predicted"/>
<evidence type="ECO:0000313" key="2">
    <source>
        <dbReference type="Proteomes" id="UP000479293"/>
    </source>
</evidence>
<comment type="caution">
    <text evidence="1">The sequence shown here is derived from an EMBL/GenBank/DDBJ whole genome shotgun (WGS) entry which is preliminary data.</text>
</comment>
<dbReference type="Proteomes" id="UP000479293">
    <property type="component" value="Unassembled WGS sequence"/>
</dbReference>
<sequence>MKKTNIRYLVGCFLPMGIEPMHQIVCNADNEEQACEILKSGLYNRVCEEDKPSLRYVAKEVSQDFKI</sequence>
<gene>
    <name evidence="1" type="ORF">GBK04_25450</name>
</gene>
<reference evidence="1 2" key="1">
    <citation type="submission" date="2019-10" db="EMBL/GenBank/DDBJ databases">
        <title>Draft Genome Sequence of Cytophagaceae sp. SJW1-29.</title>
        <authorList>
            <person name="Choi A."/>
        </authorList>
    </citation>
    <scope>NUCLEOTIDE SEQUENCE [LARGE SCALE GENOMIC DNA]</scope>
    <source>
        <strain evidence="1 2">SJW1-29</strain>
    </source>
</reference>
<dbReference type="EMBL" id="WHLY01000002">
    <property type="protein sequence ID" value="MPR36596.1"/>
    <property type="molecule type" value="Genomic_DNA"/>
</dbReference>